<dbReference type="GO" id="GO:0000981">
    <property type="term" value="F:DNA-binding transcription factor activity, RNA polymerase II-specific"/>
    <property type="evidence" value="ECO:0007669"/>
    <property type="project" value="InterPro"/>
</dbReference>
<gene>
    <name evidence="15" type="ORF">CAMP_LOCUS4017</name>
</gene>
<dbReference type="InterPro" id="IPR001523">
    <property type="entry name" value="Paired_dom"/>
</dbReference>
<dbReference type="PROSITE" id="PS00027">
    <property type="entry name" value="HOMEOBOX_1"/>
    <property type="match status" value="1"/>
</dbReference>
<evidence type="ECO:0000256" key="10">
    <source>
        <dbReference type="PROSITE-ProRule" id="PRU00108"/>
    </source>
</evidence>
<dbReference type="InterPro" id="IPR001356">
    <property type="entry name" value="HD"/>
</dbReference>
<dbReference type="Gene3D" id="1.10.10.10">
    <property type="entry name" value="Winged helix-like DNA-binding domain superfamily/Winged helix DNA-binding domain"/>
    <property type="match status" value="1"/>
</dbReference>
<evidence type="ECO:0000256" key="9">
    <source>
        <dbReference type="ARBA" id="ARBA00023242"/>
    </source>
</evidence>
<dbReference type="InterPro" id="IPR009057">
    <property type="entry name" value="Homeodomain-like_sf"/>
</dbReference>
<keyword evidence="3" id="KW-0217">Developmental protein</keyword>
<dbReference type="OrthoDB" id="3225452at2759"/>
<feature type="region of interest" description="Disordered" evidence="12">
    <location>
        <begin position="39"/>
        <end position="61"/>
    </location>
</feature>
<dbReference type="AlphaFoldDB" id="A0A9P1IA94"/>
<keyword evidence="4" id="KW-0563">Paired box</keyword>
<evidence type="ECO:0000256" key="4">
    <source>
        <dbReference type="ARBA" id="ARBA00022724"/>
    </source>
</evidence>
<dbReference type="SMART" id="SM00389">
    <property type="entry name" value="HOX"/>
    <property type="match status" value="1"/>
</dbReference>
<keyword evidence="8" id="KW-0804">Transcription</keyword>
<evidence type="ECO:0000256" key="8">
    <source>
        <dbReference type="ARBA" id="ARBA00023163"/>
    </source>
</evidence>
<keyword evidence="16" id="KW-1185">Reference proteome</keyword>
<dbReference type="GO" id="GO:0005634">
    <property type="term" value="C:nucleus"/>
    <property type="evidence" value="ECO:0007669"/>
    <property type="project" value="UniProtKB-SubCell"/>
</dbReference>
<evidence type="ECO:0000256" key="11">
    <source>
        <dbReference type="RuleBase" id="RU000682"/>
    </source>
</evidence>
<proteinExistence type="inferred from homology"/>
<evidence type="ECO:0000313" key="15">
    <source>
        <dbReference type="EMBL" id="CAI5441380.1"/>
    </source>
</evidence>
<comment type="caution">
    <text evidence="15">The sequence shown here is derived from an EMBL/GenBank/DDBJ whole genome shotgun (WGS) entry which is preliminary data.</text>
</comment>
<dbReference type="Pfam" id="PF00292">
    <property type="entry name" value="PAX"/>
    <property type="match status" value="1"/>
</dbReference>
<dbReference type="Proteomes" id="UP001152747">
    <property type="component" value="Unassembled WGS sequence"/>
</dbReference>
<dbReference type="SUPFAM" id="SSF46689">
    <property type="entry name" value="Homeodomain-like"/>
    <property type="match status" value="2"/>
</dbReference>
<name>A0A9P1IA94_9PELO</name>
<feature type="region of interest" description="Disordered" evidence="12">
    <location>
        <begin position="263"/>
        <end position="306"/>
    </location>
</feature>
<protein>
    <recommendedName>
        <fullName evidence="17">Homeobox domain-containing protein</fullName>
    </recommendedName>
</protein>
<dbReference type="Gene3D" id="1.10.10.60">
    <property type="entry name" value="Homeodomain-like"/>
    <property type="match status" value="1"/>
</dbReference>
<reference evidence="15" key="1">
    <citation type="submission" date="2022-11" db="EMBL/GenBank/DDBJ databases">
        <authorList>
            <person name="Kikuchi T."/>
        </authorList>
    </citation>
    <scope>NUCLEOTIDE SEQUENCE</scope>
    <source>
        <strain evidence="15">PS1010</strain>
    </source>
</reference>
<dbReference type="PROSITE" id="PS51057">
    <property type="entry name" value="PAIRED_2"/>
    <property type="match status" value="1"/>
</dbReference>
<evidence type="ECO:0000256" key="2">
    <source>
        <dbReference type="ARBA" id="ARBA00005733"/>
    </source>
</evidence>
<dbReference type="CDD" id="cd00086">
    <property type="entry name" value="homeodomain"/>
    <property type="match status" value="1"/>
</dbReference>
<dbReference type="SMART" id="SM00351">
    <property type="entry name" value="PAX"/>
    <property type="match status" value="1"/>
</dbReference>
<evidence type="ECO:0000256" key="5">
    <source>
        <dbReference type="ARBA" id="ARBA00023015"/>
    </source>
</evidence>
<evidence type="ECO:0000313" key="16">
    <source>
        <dbReference type="Proteomes" id="UP001152747"/>
    </source>
</evidence>
<dbReference type="PANTHER" id="PTHR45636">
    <property type="entry name" value="PAIRED BOX PROTEIN PAX-6-RELATED-RELATED"/>
    <property type="match status" value="1"/>
</dbReference>
<feature type="DNA-binding region" description="Homeobox" evidence="10">
    <location>
        <begin position="207"/>
        <end position="266"/>
    </location>
</feature>
<dbReference type="InterPro" id="IPR036388">
    <property type="entry name" value="WH-like_DNA-bd_sf"/>
</dbReference>
<feature type="compositionally biased region" description="Basic and acidic residues" evidence="12">
    <location>
        <begin position="266"/>
        <end position="280"/>
    </location>
</feature>
<evidence type="ECO:0000256" key="6">
    <source>
        <dbReference type="ARBA" id="ARBA00023125"/>
    </source>
</evidence>
<dbReference type="InterPro" id="IPR017970">
    <property type="entry name" value="Homeobox_CS"/>
</dbReference>
<keyword evidence="6 10" id="KW-0238">DNA-binding</keyword>
<organism evidence="15 16">
    <name type="scientific">Caenorhabditis angaria</name>
    <dbReference type="NCBI Taxonomy" id="860376"/>
    <lineage>
        <taxon>Eukaryota</taxon>
        <taxon>Metazoa</taxon>
        <taxon>Ecdysozoa</taxon>
        <taxon>Nematoda</taxon>
        <taxon>Chromadorea</taxon>
        <taxon>Rhabditida</taxon>
        <taxon>Rhabditina</taxon>
        <taxon>Rhabditomorpha</taxon>
        <taxon>Rhabditoidea</taxon>
        <taxon>Rhabditidae</taxon>
        <taxon>Peloderinae</taxon>
        <taxon>Caenorhabditis</taxon>
    </lineage>
</organism>
<feature type="region of interest" description="Disordered" evidence="12">
    <location>
        <begin position="182"/>
        <end position="204"/>
    </location>
</feature>
<dbReference type="FunFam" id="1.10.10.10:FF:000003">
    <property type="entry name" value="Paired box protein Pax-6"/>
    <property type="match status" value="1"/>
</dbReference>
<dbReference type="PROSITE" id="PS50071">
    <property type="entry name" value="HOMEOBOX_2"/>
    <property type="match status" value="1"/>
</dbReference>
<dbReference type="PANTHER" id="PTHR45636:SF46">
    <property type="entry name" value="HOMEOBOX DOMAIN-CONTAINING PROTEIN"/>
    <property type="match status" value="1"/>
</dbReference>
<dbReference type="EMBL" id="CANHGI010000002">
    <property type="protein sequence ID" value="CAI5441380.1"/>
    <property type="molecule type" value="Genomic_DNA"/>
</dbReference>
<dbReference type="GO" id="GO:0000978">
    <property type="term" value="F:RNA polymerase II cis-regulatory region sequence-specific DNA binding"/>
    <property type="evidence" value="ECO:0007669"/>
    <property type="project" value="TreeGrafter"/>
</dbReference>
<dbReference type="InterPro" id="IPR043565">
    <property type="entry name" value="PAX_fam"/>
</dbReference>
<keyword evidence="9 10" id="KW-0539">Nucleus</keyword>
<sequence>MTSSSSSTAAQANLSQEQLLHFWGAHNTIGKMRQEPQLQLQRRSSELREKPSGAGTKPKVATPQVVAKIEQYKRDNPTIFAWEIREKLINEEVCITPPSVSSINRILRTRAAERAAEELHMILSAQHLNNRQQIRQPQQNQNRLLPPIPQFPFPFPAMWPAGLLLNPAFLLAAQQQQQNAQLSLAPTSPTETVPCLSEDDSSMNGCRRLSRSTFSNEQLEILEEAFNREPYPCSSERNELVKQTTLPEARIQVWFSNRRAKWRRTNASDKDDTKIERSETDDTGSSASQSPPLPQQKKITIFKPYE</sequence>
<comment type="similarity">
    <text evidence="2">Belongs to the paired homeobox family.</text>
</comment>
<keyword evidence="5" id="KW-0805">Transcription regulation</keyword>
<keyword evidence="7 10" id="KW-0371">Homeobox</keyword>
<evidence type="ECO:0000256" key="7">
    <source>
        <dbReference type="ARBA" id="ARBA00023155"/>
    </source>
</evidence>
<comment type="subcellular location">
    <subcellularLocation>
        <location evidence="1 10 11">Nucleus</location>
    </subcellularLocation>
</comment>
<evidence type="ECO:0000256" key="3">
    <source>
        <dbReference type="ARBA" id="ARBA00022473"/>
    </source>
</evidence>
<feature type="domain" description="Paired" evidence="14">
    <location>
        <begin position="1"/>
        <end position="110"/>
    </location>
</feature>
<evidence type="ECO:0000256" key="12">
    <source>
        <dbReference type="SAM" id="MobiDB-lite"/>
    </source>
</evidence>
<evidence type="ECO:0000259" key="13">
    <source>
        <dbReference type="PROSITE" id="PS50071"/>
    </source>
</evidence>
<dbReference type="Pfam" id="PF00046">
    <property type="entry name" value="Homeodomain"/>
    <property type="match status" value="1"/>
</dbReference>
<feature type="domain" description="Homeobox" evidence="13">
    <location>
        <begin position="205"/>
        <end position="265"/>
    </location>
</feature>
<evidence type="ECO:0000259" key="14">
    <source>
        <dbReference type="PROSITE" id="PS51057"/>
    </source>
</evidence>
<evidence type="ECO:0008006" key="17">
    <source>
        <dbReference type="Google" id="ProtNLM"/>
    </source>
</evidence>
<accession>A0A9P1IA94</accession>
<evidence type="ECO:0000256" key="1">
    <source>
        <dbReference type="ARBA" id="ARBA00004123"/>
    </source>
</evidence>